<organism evidence="7 8">
    <name type="scientific">Prolixibacter denitrificans</name>
    <dbReference type="NCBI Taxonomy" id="1541063"/>
    <lineage>
        <taxon>Bacteria</taxon>
        <taxon>Pseudomonadati</taxon>
        <taxon>Bacteroidota</taxon>
        <taxon>Bacteroidia</taxon>
        <taxon>Marinilabiliales</taxon>
        <taxon>Prolixibacteraceae</taxon>
        <taxon>Prolixibacter</taxon>
    </lineage>
</organism>
<dbReference type="AlphaFoldDB" id="A0A2P8CC30"/>
<dbReference type="SUPFAM" id="SSF46785">
    <property type="entry name" value="Winged helix' DNA-binding domain"/>
    <property type="match status" value="1"/>
</dbReference>
<dbReference type="Proteomes" id="UP000240621">
    <property type="component" value="Unassembled WGS sequence"/>
</dbReference>
<dbReference type="InterPro" id="IPR036388">
    <property type="entry name" value="WH-like_DNA-bd_sf"/>
</dbReference>
<accession>A0A2P8CC30</accession>
<dbReference type="Gene3D" id="1.10.4040.10">
    <property type="entry name" value="Penicillinase repressor domain"/>
    <property type="match status" value="1"/>
</dbReference>
<evidence type="ECO:0000313" key="7">
    <source>
        <dbReference type="EMBL" id="PSK82462.1"/>
    </source>
</evidence>
<reference evidence="6 9" key="2">
    <citation type="submission" date="2019-10" db="EMBL/GenBank/DDBJ databases">
        <title>Prolixibacter strains distinguished by the presence of nitrate reductase genes were adept at nitrate-dependent anaerobic corrosion of metallic iron and carbon steel.</title>
        <authorList>
            <person name="Iino T."/>
            <person name="Shono N."/>
            <person name="Ito K."/>
            <person name="Nakamura R."/>
            <person name="Sueoka K."/>
            <person name="Harayama S."/>
            <person name="Ohkuma M."/>
        </authorList>
    </citation>
    <scope>NUCLEOTIDE SEQUENCE [LARGE SCALE GENOMIC DNA]</scope>
    <source>
        <strain evidence="6 9">MIC1-1</strain>
    </source>
</reference>
<keyword evidence="2" id="KW-0805">Transcription regulation</keyword>
<keyword evidence="5" id="KW-0175">Coiled coil</keyword>
<dbReference type="OrthoDB" id="1098508at2"/>
<evidence type="ECO:0000313" key="9">
    <source>
        <dbReference type="Proteomes" id="UP000396862"/>
    </source>
</evidence>
<dbReference type="PIRSF" id="PIRSF019455">
    <property type="entry name" value="CopR_AtkY"/>
    <property type="match status" value="1"/>
</dbReference>
<evidence type="ECO:0000256" key="4">
    <source>
        <dbReference type="ARBA" id="ARBA00023163"/>
    </source>
</evidence>
<protein>
    <submittedName>
        <fullName evidence="6 7">Transcriptional regulator</fullName>
    </submittedName>
</protein>
<dbReference type="Gene3D" id="1.10.10.10">
    <property type="entry name" value="Winged helix-like DNA-binding domain superfamily/Winged helix DNA-binding domain"/>
    <property type="match status" value="1"/>
</dbReference>
<evidence type="ECO:0000256" key="3">
    <source>
        <dbReference type="ARBA" id="ARBA00023125"/>
    </source>
</evidence>
<evidence type="ECO:0000256" key="2">
    <source>
        <dbReference type="ARBA" id="ARBA00023015"/>
    </source>
</evidence>
<dbReference type="EMBL" id="PYGC01000006">
    <property type="protein sequence ID" value="PSK82462.1"/>
    <property type="molecule type" value="Genomic_DNA"/>
</dbReference>
<keyword evidence="4" id="KW-0804">Transcription</keyword>
<dbReference type="InterPro" id="IPR005650">
    <property type="entry name" value="BlaI_family"/>
</dbReference>
<dbReference type="RefSeq" id="WP_106542667.1">
    <property type="nucleotide sequence ID" value="NZ_BLAU01000001.1"/>
</dbReference>
<evidence type="ECO:0000313" key="8">
    <source>
        <dbReference type="Proteomes" id="UP000240621"/>
    </source>
</evidence>
<dbReference type="InterPro" id="IPR036390">
    <property type="entry name" value="WH_DNA-bd_sf"/>
</dbReference>
<feature type="coiled-coil region" evidence="5">
    <location>
        <begin position="98"/>
        <end position="125"/>
    </location>
</feature>
<sequence>MKELTRAEEQVMQLLWDMDKAFVRDIIDEMPEPKPAYNTVSTIVRILEKKGFVDHKAYGKSHQYFPIVSKKEYTRSFGKRFMRNYFDGSFKEMVSFFAREDKLDIHDLNDLLEEVRREIDTDDEKKS</sequence>
<gene>
    <name evidence="7" type="ORF">CLV93_106210</name>
    <name evidence="6" type="ORF">JCM18694_30420</name>
</gene>
<evidence type="ECO:0000313" key="6">
    <source>
        <dbReference type="EMBL" id="GET22796.1"/>
    </source>
</evidence>
<comment type="similarity">
    <text evidence="1">Belongs to the BlaI transcriptional regulatory family.</text>
</comment>
<evidence type="ECO:0000256" key="5">
    <source>
        <dbReference type="SAM" id="Coils"/>
    </source>
</evidence>
<comment type="caution">
    <text evidence="7">The sequence shown here is derived from an EMBL/GenBank/DDBJ whole genome shotgun (WGS) entry which is preliminary data.</text>
</comment>
<dbReference type="EMBL" id="BLAU01000001">
    <property type="protein sequence ID" value="GET22796.1"/>
    <property type="molecule type" value="Genomic_DNA"/>
</dbReference>
<evidence type="ECO:0000256" key="1">
    <source>
        <dbReference type="ARBA" id="ARBA00011046"/>
    </source>
</evidence>
<reference evidence="7 8" key="1">
    <citation type="submission" date="2018-03" db="EMBL/GenBank/DDBJ databases">
        <title>Genomic Encyclopedia of Archaeal and Bacterial Type Strains, Phase II (KMG-II): from individual species to whole genera.</title>
        <authorList>
            <person name="Goeker M."/>
        </authorList>
    </citation>
    <scope>NUCLEOTIDE SEQUENCE [LARGE SCALE GENOMIC DNA]</scope>
    <source>
        <strain evidence="7 8">DSM 27267</strain>
    </source>
</reference>
<keyword evidence="9" id="KW-1185">Reference proteome</keyword>
<name>A0A2P8CC30_9BACT</name>
<proteinExistence type="inferred from homology"/>
<dbReference type="Pfam" id="PF03965">
    <property type="entry name" value="Penicillinase_R"/>
    <property type="match status" value="1"/>
</dbReference>
<dbReference type="GO" id="GO:0003677">
    <property type="term" value="F:DNA binding"/>
    <property type="evidence" value="ECO:0007669"/>
    <property type="project" value="UniProtKB-KW"/>
</dbReference>
<dbReference type="Proteomes" id="UP000396862">
    <property type="component" value="Unassembled WGS sequence"/>
</dbReference>
<dbReference type="GO" id="GO:0045892">
    <property type="term" value="P:negative regulation of DNA-templated transcription"/>
    <property type="evidence" value="ECO:0007669"/>
    <property type="project" value="InterPro"/>
</dbReference>
<keyword evidence="3" id="KW-0238">DNA-binding</keyword>